<dbReference type="RefSeq" id="WP_023056117.1">
    <property type="nucleotide sequence ID" value="NZ_JAUSTN010000005.1"/>
</dbReference>
<dbReference type="PANTHER" id="PTHR33603:SF1">
    <property type="entry name" value="RIBOSOMAL RNA LARGE SUBUNIT METHYLTRANSFERASE H"/>
    <property type="match status" value="1"/>
</dbReference>
<dbReference type="InterPro" id="IPR003742">
    <property type="entry name" value="RlmH-like"/>
</dbReference>
<accession>A0ABU0AV59</accession>
<gene>
    <name evidence="6" type="primary">rlmH</name>
    <name evidence="7" type="ORF">J2S72_001123</name>
</gene>
<sequence length="159" mass="18534">MKIKIICPGHLKEKYLKEAQKEYLKRLSAFCKFEIIEVEDEKTPDNPTDRERELILQKEGERILSKIKDGDYCFSLEIKGKERTSEEFAEKLNSLMIHGKSSLVFIIGGSLGLGENVLKIKNESFSFSKMTLPHQLIRINLLEQIYRAFKIINNEPYHK</sequence>
<dbReference type="HAMAP" id="MF_00658">
    <property type="entry name" value="23SrRNA_methyltr_H"/>
    <property type="match status" value="1"/>
</dbReference>
<comment type="similarity">
    <text evidence="5 6">Belongs to the RNA methyltransferase RlmH family.</text>
</comment>
<keyword evidence="3 6" id="KW-0808">Transferase</keyword>
<dbReference type="InterPro" id="IPR029028">
    <property type="entry name" value="Alpha/beta_knot_MTases"/>
</dbReference>
<dbReference type="CDD" id="cd18081">
    <property type="entry name" value="RlmH-like"/>
    <property type="match status" value="1"/>
</dbReference>
<organism evidence="7 8">
    <name type="scientific">Peptoniphilus koenoeneniae</name>
    <dbReference type="NCBI Taxonomy" id="507751"/>
    <lineage>
        <taxon>Bacteria</taxon>
        <taxon>Bacillati</taxon>
        <taxon>Bacillota</taxon>
        <taxon>Tissierellia</taxon>
        <taxon>Tissierellales</taxon>
        <taxon>Peptoniphilaceae</taxon>
        <taxon>Peptoniphilus</taxon>
    </lineage>
</organism>
<keyword evidence="1 6" id="KW-0698">rRNA processing</keyword>
<dbReference type="Gene3D" id="3.40.1280.10">
    <property type="match status" value="1"/>
</dbReference>
<dbReference type="NCBIfam" id="TIGR00246">
    <property type="entry name" value="tRNA_RlmH_YbeA"/>
    <property type="match status" value="1"/>
</dbReference>
<dbReference type="PIRSF" id="PIRSF004505">
    <property type="entry name" value="MT_bac"/>
    <property type="match status" value="1"/>
</dbReference>
<comment type="subunit">
    <text evidence="6">Homodimer.</text>
</comment>
<keyword evidence="4 6" id="KW-0949">S-adenosyl-L-methionine</keyword>
<evidence type="ECO:0000256" key="1">
    <source>
        <dbReference type="ARBA" id="ARBA00022552"/>
    </source>
</evidence>
<feature type="binding site" evidence="6">
    <location>
        <position position="108"/>
    </location>
    <ligand>
        <name>S-adenosyl-L-methionine</name>
        <dbReference type="ChEBI" id="CHEBI:59789"/>
    </ligand>
</feature>
<reference evidence="7 8" key="1">
    <citation type="submission" date="2023-07" db="EMBL/GenBank/DDBJ databases">
        <title>Genomic Encyclopedia of Type Strains, Phase IV (KMG-IV): sequencing the most valuable type-strain genomes for metagenomic binning, comparative biology and taxonomic classification.</title>
        <authorList>
            <person name="Goeker M."/>
        </authorList>
    </citation>
    <scope>NUCLEOTIDE SEQUENCE [LARGE SCALE GENOMIC DNA]</scope>
    <source>
        <strain evidence="7 8">DSM 22616</strain>
    </source>
</reference>
<dbReference type="EMBL" id="JAUSTN010000005">
    <property type="protein sequence ID" value="MDQ0275099.1"/>
    <property type="molecule type" value="Genomic_DNA"/>
</dbReference>
<dbReference type="InterPro" id="IPR029026">
    <property type="entry name" value="tRNA_m1G_MTases_N"/>
</dbReference>
<feature type="binding site" evidence="6">
    <location>
        <begin position="127"/>
        <end position="132"/>
    </location>
    <ligand>
        <name>S-adenosyl-L-methionine</name>
        <dbReference type="ChEBI" id="CHEBI:59789"/>
    </ligand>
</feature>
<feature type="binding site" evidence="6">
    <location>
        <position position="76"/>
    </location>
    <ligand>
        <name>S-adenosyl-L-methionine</name>
        <dbReference type="ChEBI" id="CHEBI:59789"/>
    </ligand>
</feature>
<dbReference type="Pfam" id="PF02590">
    <property type="entry name" value="SPOUT_MTase"/>
    <property type="match status" value="1"/>
</dbReference>
<comment type="catalytic activity">
    <reaction evidence="6">
        <text>pseudouridine(1915) in 23S rRNA + S-adenosyl-L-methionine = N(3)-methylpseudouridine(1915) in 23S rRNA + S-adenosyl-L-homocysteine + H(+)</text>
        <dbReference type="Rhea" id="RHEA:42752"/>
        <dbReference type="Rhea" id="RHEA-COMP:10221"/>
        <dbReference type="Rhea" id="RHEA-COMP:10222"/>
        <dbReference type="ChEBI" id="CHEBI:15378"/>
        <dbReference type="ChEBI" id="CHEBI:57856"/>
        <dbReference type="ChEBI" id="CHEBI:59789"/>
        <dbReference type="ChEBI" id="CHEBI:65314"/>
        <dbReference type="ChEBI" id="CHEBI:74486"/>
        <dbReference type="EC" id="2.1.1.177"/>
    </reaction>
</comment>
<dbReference type="SUPFAM" id="SSF75217">
    <property type="entry name" value="alpha/beta knot"/>
    <property type="match status" value="1"/>
</dbReference>
<name>A0ABU0AV59_9FIRM</name>
<dbReference type="GO" id="GO:0008168">
    <property type="term" value="F:methyltransferase activity"/>
    <property type="evidence" value="ECO:0007669"/>
    <property type="project" value="UniProtKB-KW"/>
</dbReference>
<keyword evidence="6" id="KW-0963">Cytoplasm</keyword>
<evidence type="ECO:0000256" key="5">
    <source>
        <dbReference type="ARBA" id="ARBA00038303"/>
    </source>
</evidence>
<protein>
    <recommendedName>
        <fullName evidence="6">Ribosomal RNA large subunit methyltransferase H</fullName>
        <ecNumber evidence="6">2.1.1.177</ecNumber>
    </recommendedName>
    <alternativeName>
        <fullName evidence="6">23S rRNA (pseudouridine1915-N3)-methyltransferase</fullName>
    </alternativeName>
    <alternativeName>
        <fullName evidence="6">23S rRNA m3Psi1915 methyltransferase</fullName>
    </alternativeName>
    <alternativeName>
        <fullName evidence="6">rRNA (pseudouridine-N3-)-methyltransferase RlmH</fullName>
    </alternativeName>
</protein>
<evidence type="ECO:0000256" key="2">
    <source>
        <dbReference type="ARBA" id="ARBA00022603"/>
    </source>
</evidence>
<comment type="caution">
    <text evidence="7">The sequence shown here is derived from an EMBL/GenBank/DDBJ whole genome shotgun (WGS) entry which is preliminary data.</text>
</comment>
<keyword evidence="8" id="KW-1185">Reference proteome</keyword>
<dbReference type="Proteomes" id="UP001236559">
    <property type="component" value="Unassembled WGS sequence"/>
</dbReference>
<comment type="subcellular location">
    <subcellularLocation>
        <location evidence="6">Cytoplasm</location>
    </subcellularLocation>
</comment>
<dbReference type="EC" id="2.1.1.177" evidence="6"/>
<comment type="function">
    <text evidence="6">Specifically methylates the pseudouridine at position 1915 (m3Psi1915) in 23S rRNA.</text>
</comment>
<dbReference type="PANTHER" id="PTHR33603">
    <property type="entry name" value="METHYLTRANSFERASE"/>
    <property type="match status" value="1"/>
</dbReference>
<dbReference type="GO" id="GO:0032259">
    <property type="term" value="P:methylation"/>
    <property type="evidence" value="ECO:0007669"/>
    <property type="project" value="UniProtKB-KW"/>
</dbReference>
<evidence type="ECO:0000256" key="3">
    <source>
        <dbReference type="ARBA" id="ARBA00022679"/>
    </source>
</evidence>
<evidence type="ECO:0000256" key="6">
    <source>
        <dbReference type="HAMAP-Rule" id="MF_00658"/>
    </source>
</evidence>
<proteinExistence type="inferred from homology"/>
<keyword evidence="2 6" id="KW-0489">Methyltransferase</keyword>
<evidence type="ECO:0000313" key="8">
    <source>
        <dbReference type="Proteomes" id="UP001236559"/>
    </source>
</evidence>
<evidence type="ECO:0000313" key="7">
    <source>
        <dbReference type="EMBL" id="MDQ0275099.1"/>
    </source>
</evidence>
<evidence type="ECO:0000256" key="4">
    <source>
        <dbReference type="ARBA" id="ARBA00022691"/>
    </source>
</evidence>
<dbReference type="NCBIfam" id="NF000985">
    <property type="entry name" value="PRK00103.1-3"/>
    <property type="match status" value="1"/>
</dbReference>